<dbReference type="EMBL" id="FP929061">
    <property type="protein sequence ID" value="CBL39521.1"/>
    <property type="molecule type" value="Genomic_DNA"/>
</dbReference>
<dbReference type="CDD" id="cd07043">
    <property type="entry name" value="STAS_anti-anti-sigma_factors"/>
    <property type="match status" value="1"/>
</dbReference>
<dbReference type="GeneID" id="92742064"/>
<feature type="domain" description="STAS" evidence="3">
    <location>
        <begin position="19"/>
        <end position="119"/>
    </location>
</feature>
<evidence type="ECO:0000313" key="8">
    <source>
        <dbReference type="Proteomes" id="UP001644750"/>
    </source>
</evidence>
<proteinExistence type="inferred from homology"/>
<dbReference type="SUPFAM" id="SSF52091">
    <property type="entry name" value="SpoIIaa-like"/>
    <property type="match status" value="1"/>
</dbReference>
<dbReference type="PANTHER" id="PTHR33495">
    <property type="entry name" value="ANTI-SIGMA FACTOR ANTAGONIST TM_1081-RELATED-RELATED"/>
    <property type="match status" value="1"/>
</dbReference>
<reference evidence="5" key="4">
    <citation type="submission" date="2020-02" db="EMBL/GenBank/DDBJ databases">
        <authorList>
            <person name="Littmann E."/>
            <person name="Sorbara M."/>
        </authorList>
    </citation>
    <scope>NUCLEOTIDE SEQUENCE</scope>
    <source>
        <strain evidence="5">MSK.14.57</strain>
    </source>
</reference>
<dbReference type="PANTHER" id="PTHR33495:SF2">
    <property type="entry name" value="ANTI-SIGMA FACTOR ANTAGONIST TM_1081-RELATED"/>
    <property type="match status" value="1"/>
</dbReference>
<dbReference type="NCBIfam" id="TIGR00377">
    <property type="entry name" value="ant_ant_sig"/>
    <property type="match status" value="1"/>
</dbReference>
<comment type="similarity">
    <text evidence="1 2">Belongs to the anti-sigma-factor antagonist family.</text>
</comment>
<dbReference type="Proteomes" id="UP001644750">
    <property type="component" value="Unassembled WGS sequence"/>
</dbReference>
<accession>D4MVV5</accession>
<dbReference type="EMBL" id="JAAITB010000017">
    <property type="protein sequence ID" value="NSJ79655.1"/>
    <property type="molecule type" value="Genomic_DNA"/>
</dbReference>
<dbReference type="Proteomes" id="UP000008960">
    <property type="component" value="Chromosome"/>
</dbReference>
<name>D4MVV5_ANAHA</name>
<reference evidence="4 7" key="1">
    <citation type="submission" date="2010-03" db="EMBL/GenBank/DDBJ databases">
        <title>The genome sequence of Clostridiales sp. SSC/2.</title>
        <authorList>
            <consortium name="metaHIT consortium -- http://www.metahit.eu/"/>
            <person name="Pajon A."/>
            <person name="Turner K."/>
            <person name="Parkhill J."/>
            <person name="Duncan S."/>
            <person name="Flint H."/>
        </authorList>
    </citation>
    <scope>NUCLEOTIDE SEQUENCE [LARGE SCALE GENOMIC DNA]</scope>
    <source>
        <strain evidence="4 7">SSC/2</strain>
    </source>
</reference>
<sequence>MILERNVSQQRAGRSDQNMATEYKIENRVLYIYLDGDLDHHLAKKVKHKCDIILKSYPIKDIEFDFKNSGFIDSSGIGVILGRYRQVQAMGGTVKVSNMSASVRKIIHMAGLHQLIEEI</sequence>
<dbReference type="Pfam" id="PF01740">
    <property type="entry name" value="STAS"/>
    <property type="match status" value="1"/>
</dbReference>
<evidence type="ECO:0000313" key="6">
    <source>
        <dbReference type="EMBL" id="WMD16030.1"/>
    </source>
</evidence>
<dbReference type="STRING" id="649756.ERS852387_00514"/>
<evidence type="ECO:0000313" key="4">
    <source>
        <dbReference type="EMBL" id="CBL39521.1"/>
    </source>
</evidence>
<dbReference type="GO" id="GO:0043856">
    <property type="term" value="F:anti-sigma factor antagonist activity"/>
    <property type="evidence" value="ECO:0007669"/>
    <property type="project" value="InterPro"/>
</dbReference>
<organism evidence="4 7">
    <name type="scientific">Anaerostipes hadrus</name>
    <dbReference type="NCBI Taxonomy" id="649756"/>
    <lineage>
        <taxon>Bacteria</taxon>
        <taxon>Bacillati</taxon>
        <taxon>Bacillota</taxon>
        <taxon>Clostridia</taxon>
        <taxon>Lachnospirales</taxon>
        <taxon>Lachnospiraceae</taxon>
        <taxon>Anaerostipes</taxon>
    </lineage>
</organism>
<dbReference type="AlphaFoldDB" id="D4MVV5"/>
<reference evidence="6" key="5">
    <citation type="submission" date="2023-08" db="EMBL/GenBank/DDBJ databases">
        <title>Complete Genome Sequences of butyrate producing Anaerostipes hadrus strains BA1 and GIF7 isolated from the terminal ileum of a healthy lean male.</title>
        <authorList>
            <person name="Low A."/>
            <person name="Sheludchenko M."/>
            <person name="Cheng H.E."/>
            <person name="Koh X.Q."/>
            <person name="Lee J."/>
        </authorList>
    </citation>
    <scope>NUCLEOTIDE SEQUENCE</scope>
    <source>
        <strain evidence="6">BA1</strain>
    </source>
</reference>
<reference evidence="4 7" key="2">
    <citation type="submission" date="2010-03" db="EMBL/GenBank/DDBJ databases">
        <authorList>
            <person name="Pajon A."/>
        </authorList>
    </citation>
    <scope>NUCLEOTIDE SEQUENCE [LARGE SCALE GENOMIC DNA]</scope>
    <source>
        <strain evidence="4 7">SSC/2</strain>
    </source>
</reference>
<evidence type="ECO:0000256" key="1">
    <source>
        <dbReference type="ARBA" id="ARBA00009013"/>
    </source>
</evidence>
<dbReference type="InterPro" id="IPR036513">
    <property type="entry name" value="STAS_dom_sf"/>
</dbReference>
<keyword evidence="8" id="KW-1185">Reference proteome</keyword>
<dbReference type="OrthoDB" id="9796601at2"/>
<protein>
    <recommendedName>
        <fullName evidence="2">Anti-sigma factor antagonist</fullName>
    </recommendedName>
</protein>
<reference evidence="5 8" key="3">
    <citation type="journal article" date="2020" name="Cell Host Microbe">
        <title>Functional and Genomic Variation between Human-Derived Isolates of Lachnospiraceae Reveals Inter- and Intra-Species Diversity.</title>
        <authorList>
            <person name="Sorbara M.T."/>
            <person name="Littmann E.R."/>
            <person name="Fontana E."/>
            <person name="Moody T.U."/>
            <person name="Kohout C.E."/>
            <person name="Gjonbalaj M."/>
            <person name="Eaton V."/>
            <person name="Seok R."/>
            <person name="Leiner I.M."/>
            <person name="Pamer E.G."/>
        </authorList>
    </citation>
    <scope>NUCLEOTIDE SEQUENCE [LARGE SCALE GENOMIC DNA]</scope>
    <source>
        <strain evidence="5 8">MSK.14.57</strain>
    </source>
</reference>
<dbReference type="PATRIC" id="fig|245018.3.peg.2989"/>
<dbReference type="Gene3D" id="3.30.750.24">
    <property type="entry name" value="STAS domain"/>
    <property type="match status" value="1"/>
</dbReference>
<dbReference type="Proteomes" id="UP001243496">
    <property type="component" value="Chromosome"/>
</dbReference>
<dbReference type="RefSeq" id="WP_008390562.1">
    <property type="nucleotide sequence ID" value="NC_021016.1"/>
</dbReference>
<evidence type="ECO:0000313" key="5">
    <source>
        <dbReference type="EMBL" id="NSJ79655.1"/>
    </source>
</evidence>
<evidence type="ECO:0000313" key="7">
    <source>
        <dbReference type="Proteomes" id="UP000008960"/>
    </source>
</evidence>
<dbReference type="EMBL" id="CP132968">
    <property type="protein sequence ID" value="WMD16030.1"/>
    <property type="molecule type" value="Genomic_DNA"/>
</dbReference>
<dbReference type="InterPro" id="IPR002645">
    <property type="entry name" value="STAS_dom"/>
</dbReference>
<dbReference type="InterPro" id="IPR003658">
    <property type="entry name" value="Anti-sigma_ant"/>
</dbReference>
<evidence type="ECO:0000259" key="3">
    <source>
        <dbReference type="PROSITE" id="PS50801"/>
    </source>
</evidence>
<dbReference type="PROSITE" id="PS50801">
    <property type="entry name" value="STAS"/>
    <property type="match status" value="1"/>
</dbReference>
<dbReference type="KEGG" id="bprl:CL2_27050"/>
<gene>
    <name evidence="4" type="ORF">CL2_27050</name>
    <name evidence="5" type="ORF">G5A72_08680</name>
    <name evidence="6" type="ORF">RBI15_11700</name>
</gene>
<evidence type="ECO:0000256" key="2">
    <source>
        <dbReference type="RuleBase" id="RU003749"/>
    </source>
</evidence>